<keyword evidence="2" id="KW-0732">Signal</keyword>
<evidence type="ECO:0000313" key="4">
    <source>
        <dbReference type="Proteomes" id="UP000799764"/>
    </source>
</evidence>
<sequence>MHLSLLLFLSPLAIASPSSSNDTQTWTITRLDYHYMTDDPGFGPPRTQRPGTRRRVSDTAPSNANPPFPDSTDFVLEHADMPWPASAVFNTTLSFDVSIPRANASNGSWHAVCELSWDRTTRPEPYAECVEVEVGGDEAKRGIGMGGVYFTVEKWNATGGGDAVVQMPFILKMWRFTIDAEITLWEMFGNATISCDDPGSPTSYLTCMMGRPLDGMRCKLHSLNNVDLSNKKELQIVAERCREPGECPM</sequence>
<gene>
    <name evidence="3" type="ORF">P171DRAFT_483278</name>
</gene>
<feature type="compositionally biased region" description="Low complexity" evidence="1">
    <location>
        <begin position="40"/>
        <end position="50"/>
    </location>
</feature>
<dbReference type="Proteomes" id="UP000799764">
    <property type="component" value="Unassembled WGS sequence"/>
</dbReference>
<protein>
    <recommendedName>
        <fullName evidence="5">Ubiquitin 3 binding protein But2 C-terminal domain-containing protein</fullName>
    </recommendedName>
</protein>
<reference evidence="3" key="1">
    <citation type="journal article" date="2020" name="Stud. Mycol.">
        <title>101 Dothideomycetes genomes: a test case for predicting lifestyles and emergence of pathogens.</title>
        <authorList>
            <person name="Haridas S."/>
            <person name="Albert R."/>
            <person name="Binder M."/>
            <person name="Bloem J."/>
            <person name="Labutti K."/>
            <person name="Salamov A."/>
            <person name="Andreopoulos B."/>
            <person name="Baker S."/>
            <person name="Barry K."/>
            <person name="Bills G."/>
            <person name="Bluhm B."/>
            <person name="Cannon C."/>
            <person name="Castanera R."/>
            <person name="Culley D."/>
            <person name="Daum C."/>
            <person name="Ezra D."/>
            <person name="Gonzalez J."/>
            <person name="Henrissat B."/>
            <person name="Kuo A."/>
            <person name="Liang C."/>
            <person name="Lipzen A."/>
            <person name="Lutzoni F."/>
            <person name="Magnuson J."/>
            <person name="Mondo S."/>
            <person name="Nolan M."/>
            <person name="Ohm R."/>
            <person name="Pangilinan J."/>
            <person name="Park H.-J."/>
            <person name="Ramirez L."/>
            <person name="Alfaro M."/>
            <person name="Sun H."/>
            <person name="Tritt A."/>
            <person name="Yoshinaga Y."/>
            <person name="Zwiers L.-H."/>
            <person name="Turgeon B."/>
            <person name="Goodwin S."/>
            <person name="Spatafora J."/>
            <person name="Crous P."/>
            <person name="Grigoriev I."/>
        </authorList>
    </citation>
    <scope>NUCLEOTIDE SEQUENCE</scope>
    <source>
        <strain evidence="3">CBS 690.94</strain>
    </source>
</reference>
<feature type="chain" id="PRO_5040198867" description="Ubiquitin 3 binding protein But2 C-terminal domain-containing protein" evidence="2">
    <location>
        <begin position="16"/>
        <end position="249"/>
    </location>
</feature>
<dbReference type="AlphaFoldDB" id="A0A9P4UEL2"/>
<name>A0A9P4UEL2_9PLEO</name>
<feature type="region of interest" description="Disordered" evidence="1">
    <location>
        <begin position="37"/>
        <end position="71"/>
    </location>
</feature>
<evidence type="ECO:0000256" key="1">
    <source>
        <dbReference type="SAM" id="MobiDB-lite"/>
    </source>
</evidence>
<accession>A0A9P4UEL2</accession>
<dbReference type="EMBL" id="MU001497">
    <property type="protein sequence ID" value="KAF2447230.1"/>
    <property type="molecule type" value="Genomic_DNA"/>
</dbReference>
<keyword evidence="4" id="KW-1185">Reference proteome</keyword>
<evidence type="ECO:0000313" key="3">
    <source>
        <dbReference type="EMBL" id="KAF2447230.1"/>
    </source>
</evidence>
<evidence type="ECO:0000256" key="2">
    <source>
        <dbReference type="SAM" id="SignalP"/>
    </source>
</evidence>
<evidence type="ECO:0008006" key="5">
    <source>
        <dbReference type="Google" id="ProtNLM"/>
    </source>
</evidence>
<dbReference type="OrthoDB" id="3922703at2759"/>
<organism evidence="3 4">
    <name type="scientific">Karstenula rhodostoma CBS 690.94</name>
    <dbReference type="NCBI Taxonomy" id="1392251"/>
    <lineage>
        <taxon>Eukaryota</taxon>
        <taxon>Fungi</taxon>
        <taxon>Dikarya</taxon>
        <taxon>Ascomycota</taxon>
        <taxon>Pezizomycotina</taxon>
        <taxon>Dothideomycetes</taxon>
        <taxon>Pleosporomycetidae</taxon>
        <taxon>Pleosporales</taxon>
        <taxon>Massarineae</taxon>
        <taxon>Didymosphaeriaceae</taxon>
        <taxon>Karstenula</taxon>
    </lineage>
</organism>
<proteinExistence type="predicted"/>
<comment type="caution">
    <text evidence="3">The sequence shown here is derived from an EMBL/GenBank/DDBJ whole genome shotgun (WGS) entry which is preliminary data.</text>
</comment>
<feature type="signal peptide" evidence="2">
    <location>
        <begin position="1"/>
        <end position="15"/>
    </location>
</feature>